<dbReference type="GO" id="GO:0005886">
    <property type="term" value="C:plasma membrane"/>
    <property type="evidence" value="ECO:0007669"/>
    <property type="project" value="UniProtKB-SubCell"/>
</dbReference>
<keyword evidence="7 8" id="KW-0472">Membrane</keyword>
<dbReference type="GO" id="GO:0005385">
    <property type="term" value="F:zinc ion transmembrane transporter activity"/>
    <property type="evidence" value="ECO:0007669"/>
    <property type="project" value="TreeGrafter"/>
</dbReference>
<dbReference type="PANTHER" id="PTHR11040">
    <property type="entry name" value="ZINC/IRON TRANSPORTER"/>
    <property type="match status" value="1"/>
</dbReference>
<evidence type="ECO:0000256" key="3">
    <source>
        <dbReference type="ARBA" id="ARBA00022475"/>
    </source>
</evidence>
<keyword evidence="3" id="KW-1003">Cell membrane</keyword>
<dbReference type="EMBL" id="JRVC01000011">
    <property type="protein sequence ID" value="KHS45937.1"/>
    <property type="molecule type" value="Genomic_DNA"/>
</dbReference>
<keyword evidence="4 8" id="KW-0812">Transmembrane</keyword>
<dbReference type="InterPro" id="IPR003689">
    <property type="entry name" value="ZIP"/>
</dbReference>
<evidence type="ECO:0000313" key="9">
    <source>
        <dbReference type="EMBL" id="KHS45937.1"/>
    </source>
</evidence>
<organism evidence="9 10">
    <name type="scientific">Novosphingobium subterraneum</name>
    <dbReference type="NCBI Taxonomy" id="48936"/>
    <lineage>
        <taxon>Bacteria</taxon>
        <taxon>Pseudomonadati</taxon>
        <taxon>Pseudomonadota</taxon>
        <taxon>Alphaproteobacteria</taxon>
        <taxon>Sphingomonadales</taxon>
        <taxon>Sphingomonadaceae</taxon>
        <taxon>Novosphingobium</taxon>
    </lineage>
</organism>
<evidence type="ECO:0000313" key="10">
    <source>
        <dbReference type="Proteomes" id="UP000031338"/>
    </source>
</evidence>
<name>A0A0B9A9A9_9SPHN</name>
<dbReference type="STRING" id="48936.NJ75_02544"/>
<dbReference type="PANTHER" id="PTHR11040:SF211">
    <property type="entry name" value="ZINC TRANSPORTER ZIP11"/>
    <property type="match status" value="1"/>
</dbReference>
<feature type="transmembrane region" description="Helical" evidence="8">
    <location>
        <begin position="6"/>
        <end position="28"/>
    </location>
</feature>
<accession>A0A0B9A9A9</accession>
<feature type="transmembrane region" description="Helical" evidence="8">
    <location>
        <begin position="215"/>
        <end position="236"/>
    </location>
</feature>
<evidence type="ECO:0000256" key="2">
    <source>
        <dbReference type="ARBA" id="ARBA00006939"/>
    </source>
</evidence>
<comment type="subcellular location">
    <subcellularLocation>
        <location evidence="1">Cell membrane</location>
        <topology evidence="1">Multi-pass membrane protein</topology>
    </subcellularLocation>
</comment>
<protein>
    <submittedName>
        <fullName evidence="9">Putative metal ion transporter</fullName>
    </submittedName>
</protein>
<dbReference type="Proteomes" id="UP000031338">
    <property type="component" value="Unassembled WGS sequence"/>
</dbReference>
<dbReference type="RefSeq" id="WP_082013368.1">
    <property type="nucleotide sequence ID" value="NZ_JRVC01000011.1"/>
</dbReference>
<keyword evidence="5" id="KW-0862">Zinc</keyword>
<dbReference type="Pfam" id="PF02535">
    <property type="entry name" value="Zip"/>
    <property type="match status" value="1"/>
</dbReference>
<evidence type="ECO:0000256" key="6">
    <source>
        <dbReference type="ARBA" id="ARBA00022989"/>
    </source>
</evidence>
<reference evidence="9 10" key="1">
    <citation type="submission" date="2014-10" db="EMBL/GenBank/DDBJ databases">
        <title>Draft genome sequence of Novosphingobium subterraneum DSM 12447.</title>
        <authorList>
            <person name="Gan H.M."/>
            <person name="Gan H.Y."/>
            <person name="Savka M.A."/>
        </authorList>
    </citation>
    <scope>NUCLEOTIDE SEQUENCE [LARGE SCALE GENOMIC DNA]</scope>
    <source>
        <strain evidence="9 10">DSM 12447</strain>
    </source>
</reference>
<gene>
    <name evidence="9" type="ORF">NJ75_02544</name>
</gene>
<feature type="transmembrane region" description="Helical" evidence="8">
    <location>
        <begin position="187"/>
        <end position="209"/>
    </location>
</feature>
<evidence type="ECO:0000256" key="1">
    <source>
        <dbReference type="ARBA" id="ARBA00004651"/>
    </source>
</evidence>
<sequence length="275" mass="27480">MPEPAIVSGMMASLGTGLATAVGALPVLGMRRLSDRGQLALLAFAGGVMLAASVFSLILPGIAAAQEQGFSPTSALLLVLSATLGGALFMALLGAVLPVPEAVFNCEDARSSDRATAGLAGPKSVWLLVLAITLHNIPEGAAVGMAYSEGDTVRGLSTAVAIGTQNLPEGLAVACALVAAGMSRGHAFVGGALSGAVEPIAGTAAAVLVTVAQDLLPWGLALAAGAMLLIVCGQIMPDIARNAASARLHIDWFRRPVSAFACGLVVMCFLDIALG</sequence>
<evidence type="ECO:0000256" key="8">
    <source>
        <dbReference type="SAM" id="Phobius"/>
    </source>
</evidence>
<evidence type="ECO:0000256" key="4">
    <source>
        <dbReference type="ARBA" id="ARBA00022692"/>
    </source>
</evidence>
<comment type="caution">
    <text evidence="9">The sequence shown here is derived from an EMBL/GenBank/DDBJ whole genome shotgun (WGS) entry which is preliminary data.</text>
</comment>
<keyword evidence="6 8" id="KW-1133">Transmembrane helix</keyword>
<dbReference type="AlphaFoldDB" id="A0A0B9A9A9"/>
<comment type="similarity">
    <text evidence="2">Belongs to the ZIP transporter (TC 2.A.5) family.</text>
</comment>
<keyword evidence="10" id="KW-1185">Reference proteome</keyword>
<feature type="transmembrane region" description="Helical" evidence="8">
    <location>
        <begin position="40"/>
        <end position="63"/>
    </location>
</feature>
<dbReference type="PATRIC" id="fig|48936.3.peg.2552"/>
<feature type="transmembrane region" description="Helical" evidence="8">
    <location>
        <begin position="257"/>
        <end position="274"/>
    </location>
</feature>
<proteinExistence type="inferred from homology"/>
<feature type="transmembrane region" description="Helical" evidence="8">
    <location>
        <begin position="75"/>
        <end position="97"/>
    </location>
</feature>
<evidence type="ECO:0000256" key="5">
    <source>
        <dbReference type="ARBA" id="ARBA00022833"/>
    </source>
</evidence>
<evidence type="ECO:0000256" key="7">
    <source>
        <dbReference type="ARBA" id="ARBA00023136"/>
    </source>
</evidence>